<dbReference type="PANTHER" id="PTHR22928:SF3">
    <property type="entry name" value="TELOMERE-ASSOCIATED PROTEIN RIF1"/>
    <property type="match status" value="1"/>
</dbReference>
<evidence type="ECO:0000313" key="10">
    <source>
        <dbReference type="Proteomes" id="UP000606974"/>
    </source>
</evidence>
<gene>
    <name evidence="9" type="ORF">GJ744_007591</name>
</gene>
<comment type="caution">
    <text evidence="9">The sequence shown here is derived from an EMBL/GenBank/DDBJ whole genome shotgun (WGS) entry which is preliminary data.</text>
</comment>
<dbReference type="PANTHER" id="PTHR22928">
    <property type="entry name" value="TELOMERE-ASSOCIATED PROTEIN RIF1"/>
    <property type="match status" value="1"/>
</dbReference>
<keyword evidence="3" id="KW-0158">Chromosome</keyword>
<evidence type="ECO:0000256" key="2">
    <source>
        <dbReference type="ARBA" id="ARBA00004574"/>
    </source>
</evidence>
<sequence>MTSVDVLIPNAVAHPPRSASALPTKFSTCLPESLPSPPESSARSEQQHGNADIYLVTNAPPTDTPNPSPASCTASLEAGSEKLRKRVDFSPWTVSTDINASEASVKSLPPSRECQSSKSILKQRPYPTAIQDQVPRRNEDLATMLDTILRQLANADRQIRLDAYTTLLSALKAYAELPDSHVTKEKVQALLDFIKRDVTLESGRPMEPLETNLILQALKLLVTIVWTRTLSVHLTDTYRSFIVDHSTRILEERQVSKALILHHMHLLSTQDFSNRTMTGARAVRLLEALKDLPEHVRGNGVISERLMVYQRILEQVKGTFKARTSCWASQLLSAMTCSVPDTRKKAIALAHRVAVVLGSSSTVATAVGDILDKPGEHDDVLSSVICKRLVRMIKSVDEARQVPQIWAAVIVLMRGLDHKFHEWHHLHDWLRIIQKCFNCSDSEVRIAANMAWNKLVYVARPYGVTKSFLAKMLIKPLLAQLERPSNEKQSKTTRNSAFAAYCNLLYYSLKPSASFGHYDAVWDEFVVPALRAPFLSNGQNSDRACRILMALFWREKISPWREARVLDAAVIEPEELPLLDCKWIRSRTRSILEIFELLFRSSYWGPAAYPDTAYIAAAWRNFAKALGDACRKEVRSSSETIEAVTHVSMFLTRLCQRSSATFKEHEDDYISRYHFICKTMLSEFGALAFVEGNLLSAPDNSSLPHNEKSKRKGRPLMIHILEATRNLPSSGKDDVYLNMVFDLLQLTSKSQSSANGRVHFYKQCAEGVLPGGSVATGERVIWNAMAKLTRSELTNASLDCVGDIVDVNHLVTNAVRILEFGVPYQSGQPECWAECWTELLRQSLLVTDGSHQSGLQVTQRLTIFLGDRNSNEGSLCTAILVREFLDVLNSPASINAHKPNPKRAQREEGDVQSVYRSLVRLLNVHLSRVYFIGDCCDELVLASVTDAVMALLQRSSTEYRLACLTEMQESLALWLEDPRRVMTTASRTGSLKLVQARKLCPVIIGVLGRLSNEIDLKLFDGLFAAAFRTTHRMTINQVVKMWNSNYGPNVSLEYGNRLKEALARLIPFVELELPGLHDFESNETTLPELDYLENLDEEESTLNVVDSSKTTKLVQPVVVPAAAPTVHQKHRLNAGETSTPLEAAVRARLHHDDSQVHFVSIESSPAPGGDAESQNLTARQKEIRERQGGEIALMFPDLRSSPSCAVQAARTPESSKLVLASVEDEVACIGDPATPTLPLRKILDYEEAVQSSPTPKSKLQALRFEEIDAPSSPLSMHGPDDTIDPPEAIIELGCPDKAQDVTKEKRTGGVGLFDDIPVQPSSIGNEMEDVLPTNVEDLDAASLSVKPFHDHKHLVQILSGDLREQSVDFAEDIREAEPQVRNDLASGEVVMLGSVTDVVPSDEHIIGKDAKRTPDQGPEGANSLLKVEQDTITDIIVAGIRPQADGSNERRADIIHETAINPCSPTEESTKVYSDDNDFWSASQLSQDLERAASTVLSQSPEQQPGFATSAPAKRMRSPAAPPKSKRRKTTGGLVERSSIQRLPSSTSAAQPSQAAYDCIEVETPSSSQPSIRAASAASQGPVLSQPALQPVSQPMKRGRGRPRKVQPQPTMPDPAEARESLSENMKNGSHERDLPAKACTSPESGNQHGPSRLRPRSGSSRSYRSDNVDRALNSGAASNQNSPPQRRTMEVKTDDKENRVSPEEAVELLQKALSSLRRTSMDRSGLRAIDDLVFEIRTEAQNAVQRPPRSGA</sequence>
<dbReference type="OrthoDB" id="5399929at2759"/>
<protein>
    <recommendedName>
        <fullName evidence="8">Telomere-associated protein Rif1 N-terminal domain-containing protein</fullName>
    </recommendedName>
</protein>
<evidence type="ECO:0000256" key="5">
    <source>
        <dbReference type="ARBA" id="ARBA00023242"/>
    </source>
</evidence>
<keyword evidence="4" id="KW-0779">Telomere</keyword>
<feature type="compositionally biased region" description="Polar residues" evidence="7">
    <location>
        <begin position="1564"/>
        <end position="1593"/>
    </location>
</feature>
<evidence type="ECO:0000256" key="4">
    <source>
        <dbReference type="ARBA" id="ARBA00022895"/>
    </source>
</evidence>
<feature type="compositionally biased region" description="Basic and acidic residues" evidence="7">
    <location>
        <begin position="1688"/>
        <end position="1703"/>
    </location>
</feature>
<name>A0A8H7ARB6_9EURO</name>
<evidence type="ECO:0000313" key="9">
    <source>
        <dbReference type="EMBL" id="KAF7509720.1"/>
    </source>
</evidence>
<dbReference type="GO" id="GO:0000723">
    <property type="term" value="P:telomere maintenance"/>
    <property type="evidence" value="ECO:0007669"/>
    <property type="project" value="TreeGrafter"/>
</dbReference>
<dbReference type="InterPro" id="IPR022031">
    <property type="entry name" value="Rif1_N"/>
</dbReference>
<organism evidence="9 10">
    <name type="scientific">Endocarpon pusillum</name>
    <dbReference type="NCBI Taxonomy" id="364733"/>
    <lineage>
        <taxon>Eukaryota</taxon>
        <taxon>Fungi</taxon>
        <taxon>Dikarya</taxon>
        <taxon>Ascomycota</taxon>
        <taxon>Pezizomycotina</taxon>
        <taxon>Eurotiomycetes</taxon>
        <taxon>Chaetothyriomycetidae</taxon>
        <taxon>Verrucariales</taxon>
        <taxon>Verrucariaceae</taxon>
        <taxon>Endocarpon</taxon>
    </lineage>
</organism>
<evidence type="ECO:0000259" key="8">
    <source>
        <dbReference type="Pfam" id="PF12231"/>
    </source>
</evidence>
<evidence type="ECO:0000256" key="3">
    <source>
        <dbReference type="ARBA" id="ARBA00022454"/>
    </source>
</evidence>
<feature type="region of interest" description="Disordered" evidence="7">
    <location>
        <begin position="1"/>
        <end position="24"/>
    </location>
</feature>
<proteinExistence type="predicted"/>
<keyword evidence="5" id="KW-0539">Nucleus</keyword>
<dbReference type="EMBL" id="JAACFV010000038">
    <property type="protein sequence ID" value="KAF7509720.1"/>
    <property type="molecule type" value="Genomic_DNA"/>
</dbReference>
<dbReference type="GO" id="GO:0005634">
    <property type="term" value="C:nucleus"/>
    <property type="evidence" value="ECO:0007669"/>
    <property type="project" value="UniProtKB-SubCell"/>
</dbReference>
<feature type="compositionally biased region" description="Polar residues" evidence="7">
    <location>
        <begin position="1495"/>
        <end position="1507"/>
    </location>
</feature>
<feature type="compositionally biased region" description="Low complexity" evidence="7">
    <location>
        <begin position="1544"/>
        <end position="1556"/>
    </location>
</feature>
<keyword evidence="6" id="KW-0131">Cell cycle</keyword>
<dbReference type="GO" id="GO:0140445">
    <property type="term" value="C:chromosome, telomeric repeat region"/>
    <property type="evidence" value="ECO:0007669"/>
    <property type="project" value="TreeGrafter"/>
</dbReference>
<reference evidence="9" key="1">
    <citation type="submission" date="2020-02" db="EMBL/GenBank/DDBJ databases">
        <authorList>
            <person name="Palmer J.M."/>
        </authorList>
    </citation>
    <scope>NUCLEOTIDE SEQUENCE</scope>
    <source>
        <strain evidence="9">EPUS1.4</strain>
        <tissue evidence="9">Thallus</tissue>
    </source>
</reference>
<evidence type="ECO:0000256" key="7">
    <source>
        <dbReference type="SAM" id="MobiDB-lite"/>
    </source>
</evidence>
<evidence type="ECO:0000256" key="1">
    <source>
        <dbReference type="ARBA" id="ARBA00004123"/>
    </source>
</evidence>
<feature type="compositionally biased region" description="Polar residues" evidence="7">
    <location>
        <begin position="1676"/>
        <end position="1686"/>
    </location>
</feature>
<feature type="region of interest" description="Disordered" evidence="7">
    <location>
        <begin position="1491"/>
        <end position="1704"/>
    </location>
</feature>
<keyword evidence="10" id="KW-1185">Reference proteome</keyword>
<feature type="domain" description="Telomere-associated protein Rif1 N-terminal" evidence="8">
    <location>
        <begin position="152"/>
        <end position="526"/>
    </location>
</feature>
<dbReference type="Pfam" id="PF12231">
    <property type="entry name" value="Rif1_N"/>
    <property type="match status" value="1"/>
</dbReference>
<comment type="subcellular location">
    <subcellularLocation>
        <location evidence="2">Chromosome</location>
        <location evidence="2">Telomere</location>
    </subcellularLocation>
    <subcellularLocation>
        <location evidence="1">Nucleus</location>
    </subcellularLocation>
</comment>
<evidence type="ECO:0000256" key="6">
    <source>
        <dbReference type="ARBA" id="ARBA00023306"/>
    </source>
</evidence>
<accession>A0A8H7ARB6</accession>
<dbReference type="SUPFAM" id="SSF48371">
    <property type="entry name" value="ARM repeat"/>
    <property type="match status" value="1"/>
</dbReference>
<dbReference type="InterPro" id="IPR016024">
    <property type="entry name" value="ARM-type_fold"/>
</dbReference>
<dbReference type="Proteomes" id="UP000606974">
    <property type="component" value="Unassembled WGS sequence"/>
</dbReference>